<keyword evidence="2" id="KW-1185">Reference proteome</keyword>
<evidence type="ECO:0000313" key="2">
    <source>
        <dbReference type="Proteomes" id="UP001196097"/>
    </source>
</evidence>
<protein>
    <submittedName>
        <fullName evidence="1">TrbG/VirB9 family P-type conjugative transfer protein</fullName>
    </submittedName>
</protein>
<name>A0ACD5IH78_9PROT</name>
<accession>A0ACD5IH78</accession>
<sequence>MNADKPLRKLATLVVLSILPGLAVAGVIVPKTGSDHQVPAIQSGPAASGADVNDAQTWRKIVAAPPSAKMSFRTRADAEKSLTQAYASGKLNNLPPIAGSDGTILYPYGGSWPTVVASPLHISIVELQAGCHPEQLDIGAPAEWILHQAMAGNTPILTISPRFAGLHTNLMITATSKSGKPLIYYVNLVSDHSKYTPKVGFYYPQDIQSTWHLQTASVQAAKAKADAETIATLPNLNAADLDFRWKTHCAGGGWFSDSACGNIRPVRVFDDGTHTYIQMPSGQASRGGMPTIMAENSAGQPAIINWQYRDHYFIVDSVPHQILLLAGKGSAGKVVKITHR</sequence>
<reference evidence="1 2" key="1">
    <citation type="journal article" date="2021" name="ISME J.">
        <title>Genomic evolution of the class Acidithiobacillia: deep-branching Proteobacteria living in extreme acidic conditions.</title>
        <authorList>
            <person name="Moya-Beltran A."/>
            <person name="Beard S."/>
            <person name="Rojas-Villalobos C."/>
            <person name="Issotta F."/>
            <person name="Gallardo Y."/>
            <person name="Ulloa R."/>
            <person name="Giaveno A."/>
            <person name="Degli Esposti M."/>
            <person name="Johnson D.B."/>
            <person name="Quatrini R."/>
        </authorList>
    </citation>
    <scope>NUCLEOTIDE SEQUENCE [LARGE SCALE GENOMIC DNA]</scope>
    <source>
        <strain evidence="1 2">CF3</strain>
    </source>
</reference>
<dbReference type="EMBL" id="CP130946">
    <property type="protein sequence ID" value="XRP72079.1"/>
    <property type="molecule type" value="Genomic_DNA"/>
</dbReference>
<organism evidence="1 2">
    <name type="scientific">Acidithiobacillus ferruginosus</name>
    <dbReference type="NCBI Taxonomy" id="3063951"/>
    <lineage>
        <taxon>Bacteria</taxon>
        <taxon>Pseudomonadati</taxon>
        <taxon>Pseudomonadota</taxon>
        <taxon>Acidithiobacillia</taxon>
        <taxon>Acidithiobacillales</taxon>
        <taxon>Acidithiobacillaceae</taxon>
        <taxon>Acidithiobacillus</taxon>
    </lineage>
</organism>
<dbReference type="Proteomes" id="UP001196097">
    <property type="component" value="Chromosome"/>
</dbReference>
<evidence type="ECO:0000313" key="1">
    <source>
        <dbReference type="EMBL" id="XRP72079.1"/>
    </source>
</evidence>
<gene>
    <name evidence="1" type="ORF">HF292_009690</name>
</gene>
<proteinExistence type="predicted"/>